<dbReference type="InterPro" id="IPR003439">
    <property type="entry name" value="ABC_transporter-like_ATP-bd"/>
</dbReference>
<dbReference type="Gene3D" id="3.40.50.300">
    <property type="entry name" value="P-loop containing nucleotide triphosphate hydrolases"/>
    <property type="match status" value="2"/>
</dbReference>
<evidence type="ECO:0000256" key="3">
    <source>
        <dbReference type="ARBA" id="ARBA00022448"/>
    </source>
</evidence>
<sequence>MTDMTTNGTDDLLQVRNLHVEFRSGGGAMHAVKGVSFDIAKGETLALVGESGSGKSVTALSILQLLPYPMARHPHGSIRFRGTELVGAEEKVLRNVRGDRIAMIFQEPMTSLNPLHSIERQINETLFLHKGLSRAAARKRTLELLRLVGLPSPEKRLNAYPHELSGGQRQRVMIAMALANEPDLLIADEPTTALDVTIQAQILELLKDLQRRFGMALLLITHDLGVVRKMADRVCVMNQGEIVEQAEVADIFARPQHPYTRKLLAAEPKGDPLTPPADAPEVMAADNLKVWFPIKKGLLRRTVDHVRAVDGVSVNVRQGHTVGVVGESGSGKTTLGLALLRLHASEGAIRFDGKDIQGWQAKKLRGLRREMQVVFQDPYGSLSPRLSVGQIIGEGLTIHGIGSGAERDAMVAKALEEVGLDPSSRHRYPHEFSGGQRQRIAIARALVLKPKFVVLDEPTSALDMSVQAQIVDLLRDIQARNNLAYLFISHDLRVVRALSSHVIVMKDGKVVEQGPTRRIFEEPREEYTRALLAAALNLEAVKSDAVRM</sequence>
<evidence type="ECO:0000256" key="5">
    <source>
        <dbReference type="ARBA" id="ARBA00022840"/>
    </source>
</evidence>
<dbReference type="InterPro" id="IPR027417">
    <property type="entry name" value="P-loop_NTPase"/>
</dbReference>
<feature type="domain" description="ABC transporter" evidence="6">
    <location>
        <begin position="13"/>
        <end position="264"/>
    </location>
</feature>
<keyword evidence="4" id="KW-0547">Nucleotide-binding</keyword>
<dbReference type="InterPro" id="IPR013563">
    <property type="entry name" value="Oligopep_ABC_C"/>
</dbReference>
<dbReference type="CDD" id="cd03257">
    <property type="entry name" value="ABC_NikE_OppD_transporters"/>
    <property type="match status" value="2"/>
</dbReference>
<organism evidence="7 8">
    <name type="scientific">Azospirillum argentinense</name>
    <dbReference type="NCBI Taxonomy" id="2970906"/>
    <lineage>
        <taxon>Bacteria</taxon>
        <taxon>Pseudomonadati</taxon>
        <taxon>Pseudomonadota</taxon>
        <taxon>Alphaproteobacteria</taxon>
        <taxon>Rhodospirillales</taxon>
        <taxon>Azospirillaceae</taxon>
        <taxon>Azospirillum</taxon>
    </lineage>
</organism>
<dbReference type="PANTHER" id="PTHR43776">
    <property type="entry name" value="TRANSPORT ATP-BINDING PROTEIN"/>
    <property type="match status" value="1"/>
</dbReference>
<accession>A0A5B0L480</accession>
<evidence type="ECO:0000313" key="8">
    <source>
        <dbReference type="Proteomes" id="UP000325333"/>
    </source>
</evidence>
<dbReference type="EMBL" id="VEWN01000001">
    <property type="protein sequence ID" value="KAA1058064.1"/>
    <property type="molecule type" value="Genomic_DNA"/>
</dbReference>
<feature type="domain" description="ABC transporter" evidence="6">
    <location>
        <begin position="294"/>
        <end position="532"/>
    </location>
</feature>
<dbReference type="GO" id="GO:0005886">
    <property type="term" value="C:plasma membrane"/>
    <property type="evidence" value="ECO:0007669"/>
    <property type="project" value="UniProtKB-SubCell"/>
</dbReference>
<dbReference type="PROSITE" id="PS50893">
    <property type="entry name" value="ABC_TRANSPORTER_2"/>
    <property type="match status" value="2"/>
</dbReference>
<dbReference type="NCBIfam" id="NF007739">
    <property type="entry name" value="PRK10419.1"/>
    <property type="match status" value="2"/>
</dbReference>
<protein>
    <recommendedName>
        <fullName evidence="6">ABC transporter domain-containing protein</fullName>
    </recommendedName>
</protein>
<evidence type="ECO:0000256" key="2">
    <source>
        <dbReference type="ARBA" id="ARBA00005417"/>
    </source>
</evidence>
<dbReference type="Pfam" id="PF00005">
    <property type="entry name" value="ABC_tran"/>
    <property type="match status" value="2"/>
</dbReference>
<dbReference type="Proteomes" id="UP000325333">
    <property type="component" value="Unassembled WGS sequence"/>
</dbReference>
<dbReference type="Pfam" id="PF08352">
    <property type="entry name" value="oligo_HPY"/>
    <property type="match status" value="2"/>
</dbReference>
<proteinExistence type="inferred from homology"/>
<dbReference type="SUPFAM" id="SSF52540">
    <property type="entry name" value="P-loop containing nucleoside triphosphate hydrolases"/>
    <property type="match status" value="2"/>
</dbReference>
<name>A0A5B0L480_9PROT</name>
<dbReference type="GO" id="GO:0015833">
    <property type="term" value="P:peptide transport"/>
    <property type="evidence" value="ECO:0007669"/>
    <property type="project" value="InterPro"/>
</dbReference>
<evidence type="ECO:0000259" key="6">
    <source>
        <dbReference type="PROSITE" id="PS50893"/>
    </source>
</evidence>
<reference evidence="7 8" key="1">
    <citation type="submission" date="2019-07" db="EMBL/GenBank/DDBJ databases">
        <title>Genome sequencing of the stress-tolerant strain Azospirillum brasilense Az19.</title>
        <authorList>
            <person name="Maroniche G.A."/>
            <person name="Garcia J.E."/>
            <person name="Pagnussat L."/>
            <person name="Amenta M."/>
            <person name="Creus C.M."/>
        </authorList>
    </citation>
    <scope>NUCLEOTIDE SEQUENCE [LARGE SCALE GENOMIC DNA]</scope>
    <source>
        <strain evidence="7 8">Az19</strain>
    </source>
</reference>
<dbReference type="PANTHER" id="PTHR43776:SF7">
    <property type="entry name" value="D,D-DIPEPTIDE TRANSPORT ATP-BINDING PROTEIN DDPF-RELATED"/>
    <property type="match status" value="1"/>
</dbReference>
<dbReference type="PROSITE" id="PS00211">
    <property type="entry name" value="ABC_TRANSPORTER_1"/>
    <property type="match status" value="2"/>
</dbReference>
<evidence type="ECO:0000256" key="1">
    <source>
        <dbReference type="ARBA" id="ARBA00004417"/>
    </source>
</evidence>
<comment type="subcellular location">
    <subcellularLocation>
        <location evidence="1">Cell inner membrane</location>
        <topology evidence="1">Peripheral membrane protein</topology>
    </subcellularLocation>
</comment>
<comment type="caution">
    <text evidence="7">The sequence shown here is derived from an EMBL/GenBank/DDBJ whole genome shotgun (WGS) entry which is preliminary data.</text>
</comment>
<dbReference type="NCBIfam" id="NF008453">
    <property type="entry name" value="PRK11308.1"/>
    <property type="match status" value="2"/>
</dbReference>
<evidence type="ECO:0000313" key="7">
    <source>
        <dbReference type="EMBL" id="KAA1058064.1"/>
    </source>
</evidence>
<evidence type="ECO:0000256" key="4">
    <source>
        <dbReference type="ARBA" id="ARBA00022741"/>
    </source>
</evidence>
<dbReference type="GO" id="GO:0016887">
    <property type="term" value="F:ATP hydrolysis activity"/>
    <property type="evidence" value="ECO:0007669"/>
    <property type="project" value="InterPro"/>
</dbReference>
<dbReference type="AlphaFoldDB" id="A0A5B0L480"/>
<dbReference type="InterPro" id="IPR017871">
    <property type="entry name" value="ABC_transporter-like_CS"/>
</dbReference>
<dbReference type="InterPro" id="IPR050319">
    <property type="entry name" value="ABC_transp_ATP-bind"/>
</dbReference>
<dbReference type="InterPro" id="IPR003593">
    <property type="entry name" value="AAA+_ATPase"/>
</dbReference>
<dbReference type="GO" id="GO:0005524">
    <property type="term" value="F:ATP binding"/>
    <property type="evidence" value="ECO:0007669"/>
    <property type="project" value="UniProtKB-KW"/>
</dbReference>
<dbReference type="FunFam" id="3.40.50.300:FF:000016">
    <property type="entry name" value="Oligopeptide ABC transporter ATP-binding component"/>
    <property type="match status" value="2"/>
</dbReference>
<gene>
    <name evidence="7" type="ORF">FH063_000264</name>
</gene>
<keyword evidence="3" id="KW-0813">Transport</keyword>
<dbReference type="SMART" id="SM00382">
    <property type="entry name" value="AAA"/>
    <property type="match status" value="2"/>
</dbReference>
<dbReference type="GO" id="GO:0055085">
    <property type="term" value="P:transmembrane transport"/>
    <property type="evidence" value="ECO:0007669"/>
    <property type="project" value="UniProtKB-ARBA"/>
</dbReference>
<keyword evidence="5" id="KW-0067">ATP-binding</keyword>
<comment type="similarity">
    <text evidence="2">Belongs to the ABC transporter superfamily.</text>
</comment>